<keyword evidence="4" id="KW-1185">Reference proteome</keyword>
<feature type="region of interest" description="Disordered" evidence="1">
    <location>
        <begin position="22"/>
        <end position="96"/>
    </location>
</feature>
<feature type="region of interest" description="Disordered" evidence="1">
    <location>
        <begin position="111"/>
        <end position="133"/>
    </location>
</feature>
<evidence type="ECO:0000256" key="2">
    <source>
        <dbReference type="SAM" id="SignalP"/>
    </source>
</evidence>
<feature type="compositionally biased region" description="Basic and acidic residues" evidence="1">
    <location>
        <begin position="49"/>
        <end position="59"/>
    </location>
</feature>
<protein>
    <submittedName>
        <fullName evidence="3">Uncharacterized protein</fullName>
    </submittedName>
</protein>
<evidence type="ECO:0000256" key="1">
    <source>
        <dbReference type="SAM" id="MobiDB-lite"/>
    </source>
</evidence>
<gene>
    <name evidence="3" type="ORF">RG540_PA15520</name>
</gene>
<dbReference type="KEGG" id="ngg:RG540_PA15520"/>
<name>A0A068T1D5_NEOGA</name>
<keyword evidence="3" id="KW-0614">Plasmid</keyword>
<feature type="compositionally biased region" description="Basic and acidic residues" evidence="1">
    <location>
        <begin position="69"/>
        <end position="82"/>
    </location>
</feature>
<keyword evidence="2" id="KW-0732">Signal</keyword>
<feature type="chain" id="PRO_5001656529" evidence="2">
    <location>
        <begin position="22"/>
        <end position="133"/>
    </location>
</feature>
<reference evidence="4" key="1">
    <citation type="journal article" date="2014" name="BMC Genomics">
        <title>Genome sequencing of two Neorhizobium galegae strains reveals a noeT gene responsible for the unusual acetylation of the nodulation factors.</title>
        <authorList>
            <person name="Osterman J."/>
            <person name="Marsh J."/>
            <person name="Laine P.K."/>
            <person name="Zeng Z."/>
            <person name="Alatalo E."/>
            <person name="Sullivan J.T."/>
            <person name="Young J.P."/>
            <person name="Thomas-Oates J."/>
            <person name="Paulin L."/>
            <person name="Lindstrom K."/>
        </authorList>
    </citation>
    <scope>NUCLEOTIDE SEQUENCE [LARGE SCALE GENOMIC DNA]</scope>
    <source>
        <strain evidence="4">HAMBI 540</strain>
    </source>
</reference>
<organism evidence="3 4">
    <name type="scientific">Neorhizobium galegae bv. orientalis str. HAMBI 540</name>
    <dbReference type="NCBI Taxonomy" id="1028800"/>
    <lineage>
        <taxon>Bacteria</taxon>
        <taxon>Pseudomonadati</taxon>
        <taxon>Pseudomonadota</taxon>
        <taxon>Alphaproteobacteria</taxon>
        <taxon>Hyphomicrobiales</taxon>
        <taxon>Rhizobiaceae</taxon>
        <taxon>Rhizobium/Agrobacterium group</taxon>
        <taxon>Neorhizobium</taxon>
    </lineage>
</organism>
<accession>A0A068T1D5</accession>
<dbReference type="EMBL" id="HG938354">
    <property type="protein sequence ID" value="CDN52228.1"/>
    <property type="molecule type" value="Genomic_DNA"/>
</dbReference>
<feature type="compositionally biased region" description="Basic and acidic residues" evidence="1">
    <location>
        <begin position="120"/>
        <end position="133"/>
    </location>
</feature>
<feature type="signal peptide" evidence="2">
    <location>
        <begin position="1"/>
        <end position="21"/>
    </location>
</feature>
<dbReference type="AlphaFoldDB" id="A0A068T1D5"/>
<evidence type="ECO:0000313" key="4">
    <source>
        <dbReference type="Proteomes" id="UP000028181"/>
    </source>
</evidence>
<evidence type="ECO:0000313" key="3">
    <source>
        <dbReference type="EMBL" id="CDN52228.1"/>
    </source>
</evidence>
<geneLocation type="plasmid" evidence="4">
    <name>II</name>
</geneLocation>
<dbReference type="OrthoDB" id="8005858at2"/>
<proteinExistence type="predicted"/>
<sequence>MKLLVLTAAAVLSLSANLTLAQETPNASPGAPPPAEADRSPKAPPAVTRELDADRDGNEWRMAPTADRSPPRDRGARFRIENGRTTIDLRCADGEPTKDCADLLLQVLDRLQRGNSAYDSDSRDYGRDRSRDR</sequence>
<dbReference type="GeneID" id="43447871"/>
<dbReference type="eggNOG" id="ENOG50344KI">
    <property type="taxonomic scope" value="Bacteria"/>
</dbReference>
<dbReference type="RefSeq" id="WP_155414584.1">
    <property type="nucleotide sequence ID" value="NZ_HG938354.1"/>
</dbReference>
<dbReference type="HOGENOM" id="CLU_162030_0_0_5"/>
<dbReference type="Proteomes" id="UP000028181">
    <property type="component" value="Plasmid pHAMBI540a"/>
</dbReference>